<keyword evidence="5 6" id="KW-0464">Manganese</keyword>
<comment type="cofactor">
    <cofactor evidence="6">
        <name>thiamine diphosphate</name>
        <dbReference type="ChEBI" id="CHEBI:58937"/>
    </cofactor>
    <text evidence="6">Binds 1 thiamine pyrophosphate per subunit.</text>
</comment>
<evidence type="ECO:0000259" key="7">
    <source>
        <dbReference type="Pfam" id="PF02776"/>
    </source>
</evidence>
<comment type="similarity">
    <text evidence="6">Belongs to the TPP enzyme family. MenD subfamily.</text>
</comment>
<evidence type="ECO:0000256" key="4">
    <source>
        <dbReference type="ARBA" id="ARBA00023052"/>
    </source>
</evidence>
<protein>
    <recommendedName>
        <fullName evidence="6">2-succinyl-5-enolpyruvyl-6-hydroxy-3-cyclohexene-1-carboxylate synthase</fullName>
        <shortName evidence="6">SEPHCHC synthase</shortName>
        <ecNumber evidence="6">2.2.1.9</ecNumber>
    </recommendedName>
    <alternativeName>
        <fullName evidence="6">Menaquinone biosynthesis protein MenD</fullName>
    </alternativeName>
</protein>
<dbReference type="PANTHER" id="PTHR42916">
    <property type="entry name" value="2-SUCCINYL-5-ENOLPYRUVYL-6-HYDROXY-3-CYCLOHEXENE-1-CARBOXYLATE SYNTHASE"/>
    <property type="match status" value="1"/>
</dbReference>
<evidence type="ECO:0000256" key="2">
    <source>
        <dbReference type="ARBA" id="ARBA00022723"/>
    </source>
</evidence>
<comment type="catalytic activity">
    <reaction evidence="6">
        <text>isochorismate + 2-oxoglutarate + H(+) = 5-enolpyruvoyl-6-hydroxy-2-succinyl-cyclohex-3-ene-1-carboxylate + CO2</text>
        <dbReference type="Rhea" id="RHEA:25593"/>
        <dbReference type="ChEBI" id="CHEBI:15378"/>
        <dbReference type="ChEBI" id="CHEBI:16526"/>
        <dbReference type="ChEBI" id="CHEBI:16810"/>
        <dbReference type="ChEBI" id="CHEBI:29780"/>
        <dbReference type="ChEBI" id="CHEBI:58818"/>
        <dbReference type="EC" id="2.2.1.9"/>
    </reaction>
</comment>
<dbReference type="Gene3D" id="3.40.50.1220">
    <property type="entry name" value="TPP-binding domain"/>
    <property type="match status" value="1"/>
</dbReference>
<dbReference type="InterPro" id="IPR012001">
    <property type="entry name" value="Thiamin_PyroP_enz_TPP-bd_dom"/>
</dbReference>
<proteinExistence type="inferred from homology"/>
<dbReference type="CDD" id="cd07037">
    <property type="entry name" value="TPP_PYR_MenD"/>
    <property type="match status" value="1"/>
</dbReference>
<keyword evidence="6" id="KW-0474">Menaquinone biosynthesis</keyword>
<dbReference type="Gene3D" id="3.40.50.970">
    <property type="match status" value="2"/>
</dbReference>
<dbReference type="Proteomes" id="UP000095210">
    <property type="component" value="Chromosome"/>
</dbReference>
<dbReference type="HAMAP" id="MF_01659">
    <property type="entry name" value="MenD"/>
    <property type="match status" value="1"/>
</dbReference>
<keyword evidence="3 6" id="KW-0460">Magnesium</keyword>
<dbReference type="RefSeq" id="WP_069846281.1">
    <property type="nucleotide sequence ID" value="NZ_CP014859.1"/>
</dbReference>
<comment type="function">
    <text evidence="6">Catalyzes the thiamine diphosphate-dependent decarboxylation of 2-oxoglutarate and the subsequent addition of the resulting succinic semialdehyde-thiamine pyrophosphate anion to isochorismate to yield 2-succinyl-5-enolpyruvyl-6-hydroxy-3-cyclohexene-1-carboxylate (SEPHCHC).</text>
</comment>
<evidence type="ECO:0000313" key="9">
    <source>
        <dbReference type="Proteomes" id="UP000095210"/>
    </source>
</evidence>
<sequence length="574" mass="59980">MNPATAQARVIVDELIRHGLRIAVLCPGSRNAPFSLALFEAAQQGSLELHVRIDERGAGFLALGAAKAAGLPVAVFCTSGTAAANLHPAVAEADRSGVGLLVLTSDRPPELRASGANQVIDQHRLFGSALRWFDEVAVAENRPGQQAYWRSRVSRAWQAAEGMAAGAGPVQLNIGLREPLLPDGETDWCESLDGRPDGGGWLSREPAAAGRPLRPDTARGLVLLAEPDASVDIDRIAAWAHRNGWPLLAETGGVGPIGAAGLTGGMHLLADRDFLAAHRPEQVLCVGRPTVFRQVQALLADPAIEVLLIGAPDSTTPANNVRAVGTAVQDCAAPADPEWLAAWQAADHAVTGAVAEVLAQQAGPTGLAVAAEVIDGLPPETLLVVGSSNPTRDIALSARTRPDVRVLRNRGAAGIDGTVSTAVGAALAVSNAVASPGDGEAASTRPGYALLGDLTFLHDLNGLLIGPPERRPDLTIVVCNDDGGGIFELLEQGAPEHRDSFERVFGTPHGAALESLCAGYGVEYTLAASGAELRQALLPRPGLRVVEVWTERADLRAVHARLRDRVRTALRELT</sequence>
<keyword evidence="9" id="KW-1185">Reference proteome</keyword>
<evidence type="ECO:0000256" key="6">
    <source>
        <dbReference type="HAMAP-Rule" id="MF_01659"/>
    </source>
</evidence>
<dbReference type="AlphaFoldDB" id="A0AAC9HLI7"/>
<reference evidence="9" key="1">
    <citation type="submission" date="2016-03" db="EMBL/GenBank/DDBJ databases">
        <title>Complete genome sequence of the type strain Actinoalloteichus hymeniacidonis DSM 45092.</title>
        <authorList>
            <person name="Schaffert L."/>
            <person name="Albersmeier A."/>
            <person name="Winkler A."/>
            <person name="Kalinowski J."/>
            <person name="Zotchev S."/>
            <person name="Ruckert C."/>
        </authorList>
    </citation>
    <scope>NUCLEOTIDE SEQUENCE [LARGE SCALE GENOMIC DNA]</scope>
    <source>
        <strain evidence="9">HPA177(T) (DSM 45092(T))</strain>
    </source>
</reference>
<dbReference type="GO" id="GO:0000287">
    <property type="term" value="F:magnesium ion binding"/>
    <property type="evidence" value="ECO:0007669"/>
    <property type="project" value="UniProtKB-UniRule"/>
</dbReference>
<dbReference type="InterPro" id="IPR004433">
    <property type="entry name" value="MenaQ_synth_MenD"/>
</dbReference>
<evidence type="ECO:0000256" key="5">
    <source>
        <dbReference type="ARBA" id="ARBA00023211"/>
    </source>
</evidence>
<dbReference type="GO" id="GO:0030145">
    <property type="term" value="F:manganese ion binding"/>
    <property type="evidence" value="ECO:0007669"/>
    <property type="project" value="UniProtKB-UniRule"/>
</dbReference>
<dbReference type="SUPFAM" id="SSF52518">
    <property type="entry name" value="Thiamin diphosphate-binding fold (THDP-binding)"/>
    <property type="match status" value="2"/>
</dbReference>
<evidence type="ECO:0000256" key="3">
    <source>
        <dbReference type="ARBA" id="ARBA00022842"/>
    </source>
</evidence>
<dbReference type="GO" id="GO:0030976">
    <property type="term" value="F:thiamine pyrophosphate binding"/>
    <property type="evidence" value="ECO:0007669"/>
    <property type="project" value="UniProtKB-UniRule"/>
</dbReference>
<keyword evidence="1 6" id="KW-0808">Transferase</keyword>
<dbReference type="InterPro" id="IPR029061">
    <property type="entry name" value="THDP-binding"/>
</dbReference>
<comment type="pathway">
    <text evidence="6">Quinol/quinone metabolism; menaquinone biosynthesis.</text>
</comment>
<dbReference type="EC" id="2.2.1.9" evidence="6"/>
<comment type="subunit">
    <text evidence="6">Homodimer.</text>
</comment>
<gene>
    <name evidence="6" type="primary">menD</name>
    <name evidence="8" type="ORF">TL08_02530</name>
</gene>
<keyword evidence="2 6" id="KW-0479">Metal-binding</keyword>
<dbReference type="CDD" id="cd02009">
    <property type="entry name" value="TPP_SHCHC_synthase"/>
    <property type="match status" value="1"/>
</dbReference>
<dbReference type="PIRSF" id="PIRSF004983">
    <property type="entry name" value="MenD"/>
    <property type="match status" value="1"/>
</dbReference>
<dbReference type="NCBIfam" id="TIGR00173">
    <property type="entry name" value="menD"/>
    <property type="match status" value="1"/>
</dbReference>
<evidence type="ECO:0000256" key="1">
    <source>
        <dbReference type="ARBA" id="ARBA00022679"/>
    </source>
</evidence>
<name>A0AAC9HLI7_9PSEU</name>
<feature type="domain" description="Thiamine pyrophosphate enzyme N-terminal TPP-binding" evidence="7">
    <location>
        <begin position="8"/>
        <end position="123"/>
    </location>
</feature>
<accession>A0AAC9HLI7</accession>
<evidence type="ECO:0000313" key="8">
    <source>
        <dbReference type="EMBL" id="AOS61344.1"/>
    </source>
</evidence>
<dbReference type="KEGG" id="ahm:TL08_02530"/>
<keyword evidence="4 6" id="KW-0786">Thiamine pyrophosphate</keyword>
<dbReference type="GO" id="GO:0070204">
    <property type="term" value="F:2-succinyl-5-enolpyruvyl-6-hydroxy-3-cyclohexene-1-carboxylic-acid synthase activity"/>
    <property type="evidence" value="ECO:0007669"/>
    <property type="project" value="UniProtKB-UniRule"/>
</dbReference>
<dbReference type="GO" id="GO:0009234">
    <property type="term" value="P:menaquinone biosynthetic process"/>
    <property type="evidence" value="ECO:0007669"/>
    <property type="project" value="UniProtKB-UniRule"/>
</dbReference>
<comment type="pathway">
    <text evidence="6">Quinol/quinone metabolism; 1,4-dihydroxy-2-naphthoate biosynthesis; 1,4-dihydroxy-2-naphthoate from chorismate: step 2/7.</text>
</comment>
<comment type="cofactor">
    <cofactor evidence="6">
        <name>Mg(2+)</name>
        <dbReference type="ChEBI" id="CHEBI:18420"/>
    </cofactor>
    <cofactor evidence="6">
        <name>Mn(2+)</name>
        <dbReference type="ChEBI" id="CHEBI:29035"/>
    </cofactor>
</comment>
<dbReference type="EMBL" id="CP014859">
    <property type="protein sequence ID" value="AOS61344.1"/>
    <property type="molecule type" value="Genomic_DNA"/>
</dbReference>
<dbReference type="Pfam" id="PF02776">
    <property type="entry name" value="TPP_enzyme_N"/>
    <property type="match status" value="1"/>
</dbReference>
<dbReference type="PANTHER" id="PTHR42916:SF1">
    <property type="entry name" value="PROTEIN PHYLLO, CHLOROPLASTIC"/>
    <property type="match status" value="1"/>
</dbReference>
<organism evidence="8 9">
    <name type="scientific">Actinoalloteichus hymeniacidonis</name>
    <dbReference type="NCBI Taxonomy" id="340345"/>
    <lineage>
        <taxon>Bacteria</taxon>
        <taxon>Bacillati</taxon>
        <taxon>Actinomycetota</taxon>
        <taxon>Actinomycetes</taxon>
        <taxon>Pseudonocardiales</taxon>
        <taxon>Pseudonocardiaceae</taxon>
        <taxon>Actinoalloteichus</taxon>
    </lineage>
</organism>